<protein>
    <recommendedName>
        <fullName evidence="5">VacJ family lipoprotein</fullName>
    </recommendedName>
</protein>
<evidence type="ECO:0000256" key="1">
    <source>
        <dbReference type="ARBA" id="ARBA00010634"/>
    </source>
</evidence>
<dbReference type="PRINTS" id="PR01805">
    <property type="entry name" value="VACJLIPOPROT"/>
</dbReference>
<keyword evidence="2" id="KW-0732">Signal</keyword>
<dbReference type="AlphaFoldDB" id="A0A1E8CLC8"/>
<evidence type="ECO:0000313" key="3">
    <source>
        <dbReference type="EMBL" id="OFE13228.1"/>
    </source>
</evidence>
<dbReference type="PANTHER" id="PTHR30035:SF3">
    <property type="entry name" value="INTERMEMBRANE PHOSPHOLIPID TRANSPORT SYSTEM LIPOPROTEIN MLAA"/>
    <property type="match status" value="1"/>
</dbReference>
<dbReference type="STRING" id="1524254.PHACT_08835"/>
<dbReference type="Pfam" id="PF04333">
    <property type="entry name" value="MlaA"/>
    <property type="match status" value="1"/>
</dbReference>
<comment type="similarity">
    <text evidence="1">Belongs to the MlaA family.</text>
</comment>
<dbReference type="OrthoDB" id="9785326at2"/>
<comment type="caution">
    <text evidence="3">The sequence shown here is derived from an EMBL/GenBank/DDBJ whole genome shotgun (WGS) entry which is preliminary data.</text>
</comment>
<dbReference type="Proteomes" id="UP000175669">
    <property type="component" value="Unassembled WGS sequence"/>
</dbReference>
<reference evidence="4" key="1">
    <citation type="submission" date="2016-07" db="EMBL/GenBank/DDBJ databases">
        <authorList>
            <person name="Florea S."/>
            <person name="Webb J.S."/>
            <person name="Jaromczyk J."/>
            <person name="Schardl C.L."/>
        </authorList>
    </citation>
    <scope>NUCLEOTIDE SEQUENCE [LARGE SCALE GENOMIC DNA]</scope>
    <source>
        <strain evidence="4">KCTC 42131</strain>
    </source>
</reference>
<evidence type="ECO:0008006" key="5">
    <source>
        <dbReference type="Google" id="ProtNLM"/>
    </source>
</evidence>
<gene>
    <name evidence="3" type="ORF">PHACT_08835</name>
</gene>
<dbReference type="GO" id="GO:0120010">
    <property type="term" value="P:intermembrane phospholipid transfer"/>
    <property type="evidence" value="ECO:0007669"/>
    <property type="project" value="TreeGrafter"/>
</dbReference>
<dbReference type="GO" id="GO:0016020">
    <property type="term" value="C:membrane"/>
    <property type="evidence" value="ECO:0007669"/>
    <property type="project" value="InterPro"/>
</dbReference>
<organism evidence="3 4">
    <name type="scientific">Pseudohongiella acticola</name>
    <dbReference type="NCBI Taxonomy" id="1524254"/>
    <lineage>
        <taxon>Bacteria</taxon>
        <taxon>Pseudomonadati</taxon>
        <taxon>Pseudomonadota</taxon>
        <taxon>Gammaproteobacteria</taxon>
        <taxon>Pseudomonadales</taxon>
        <taxon>Pseudohongiellaceae</taxon>
        <taxon>Pseudohongiella</taxon>
    </lineage>
</organism>
<accession>A0A1E8CLC8</accession>
<dbReference type="PANTHER" id="PTHR30035">
    <property type="entry name" value="LIPOPROTEIN VACJ-RELATED"/>
    <property type="match status" value="1"/>
</dbReference>
<sequence>MLERWKIRNKITDVAVSWPCKGAGEKETTVGTDLVKFRSMALTLALVLALPGSLVLAQPAPPVDDNVEPNVVPNIERATDANGDAQGFGPNMVEVAGYRDPLIRLNRAVFAFNDVSYRYVLIPAARTYLNVTPDPVKKGIGNFFYNLRTPIYALNHLFQGKPDQTARDLGRFLVNTTVGIAGIFDPAESWLDMERQVTSAGDTMARYGVGYGAYLVLPFIGSSNLRNAGGMLLEMPLNSIEYLLDNPESTAVRVFDNFQLYAPVIQSYTDITAESEDPYIFMRNLHIQGIQRDAAYAAQERAEAE</sequence>
<name>A0A1E8CLC8_9GAMM</name>
<evidence type="ECO:0000313" key="4">
    <source>
        <dbReference type="Proteomes" id="UP000175669"/>
    </source>
</evidence>
<proteinExistence type="inferred from homology"/>
<evidence type="ECO:0000256" key="2">
    <source>
        <dbReference type="ARBA" id="ARBA00022729"/>
    </source>
</evidence>
<keyword evidence="4" id="KW-1185">Reference proteome</keyword>
<dbReference type="EMBL" id="MASR01000001">
    <property type="protein sequence ID" value="OFE13228.1"/>
    <property type="molecule type" value="Genomic_DNA"/>
</dbReference>
<dbReference type="InterPro" id="IPR007428">
    <property type="entry name" value="MlaA"/>
</dbReference>